<dbReference type="InterPro" id="IPR001647">
    <property type="entry name" value="HTH_TetR"/>
</dbReference>
<dbReference type="InterPro" id="IPR009057">
    <property type="entry name" value="Homeodomain-like_sf"/>
</dbReference>
<dbReference type="SUPFAM" id="SSF46689">
    <property type="entry name" value="Homeodomain-like"/>
    <property type="match status" value="1"/>
</dbReference>
<accession>A0ABY5DZQ3</accession>
<evidence type="ECO:0000259" key="5">
    <source>
        <dbReference type="PROSITE" id="PS50977"/>
    </source>
</evidence>
<dbReference type="Gene3D" id="1.10.357.10">
    <property type="entry name" value="Tetracycline Repressor, domain 2"/>
    <property type="match status" value="1"/>
</dbReference>
<gene>
    <name evidence="6" type="ORF">NBH00_10965</name>
</gene>
<dbReference type="Pfam" id="PF00440">
    <property type="entry name" value="TetR_N"/>
    <property type="match status" value="1"/>
</dbReference>
<keyword evidence="2 4" id="KW-0238">DNA-binding</keyword>
<keyword evidence="3" id="KW-0804">Transcription</keyword>
<dbReference type="PANTHER" id="PTHR30055:SF234">
    <property type="entry name" value="HTH-TYPE TRANSCRIPTIONAL REGULATOR BETI"/>
    <property type="match status" value="1"/>
</dbReference>
<name>A0ABY5DZQ3_9ACTN</name>
<evidence type="ECO:0000313" key="7">
    <source>
        <dbReference type="Proteomes" id="UP001056035"/>
    </source>
</evidence>
<dbReference type="EMBL" id="CP098502">
    <property type="protein sequence ID" value="UTI66706.1"/>
    <property type="molecule type" value="Genomic_DNA"/>
</dbReference>
<evidence type="ECO:0000256" key="1">
    <source>
        <dbReference type="ARBA" id="ARBA00023015"/>
    </source>
</evidence>
<evidence type="ECO:0000313" key="6">
    <source>
        <dbReference type="EMBL" id="UTI66706.1"/>
    </source>
</evidence>
<dbReference type="PRINTS" id="PR00455">
    <property type="entry name" value="HTHTETR"/>
</dbReference>
<dbReference type="InterPro" id="IPR050109">
    <property type="entry name" value="HTH-type_TetR-like_transc_reg"/>
</dbReference>
<sequence length="209" mass="22273">MIGEKASTVRRPTRAEQRVITQRALVDAAAACLVDAGYAGLTTRAVAARAGVAQSTLMHHFPTREALLTSTVTGMAMRLADDALEEIDLAALRRPDQREAVLDQAWRQFTSPFALGAAQLWVAAWNEPELAVTLSEVEKRLGGIILATAAALFPVEASTPRFVALIDTVVSLMCGLITAIPISGQQAVDARWSAMKPILLDAATLVLGQ</sequence>
<protein>
    <submittedName>
        <fullName evidence="6">TetR/AcrR family transcriptional regulator</fullName>
    </submittedName>
</protein>
<dbReference type="PROSITE" id="PS50977">
    <property type="entry name" value="HTH_TETR_2"/>
    <property type="match status" value="1"/>
</dbReference>
<evidence type="ECO:0000256" key="4">
    <source>
        <dbReference type="PROSITE-ProRule" id="PRU00335"/>
    </source>
</evidence>
<keyword evidence="7" id="KW-1185">Reference proteome</keyword>
<organism evidence="6 7">
    <name type="scientific">Paraconexibacter antarcticus</name>
    <dbReference type="NCBI Taxonomy" id="2949664"/>
    <lineage>
        <taxon>Bacteria</taxon>
        <taxon>Bacillati</taxon>
        <taxon>Actinomycetota</taxon>
        <taxon>Thermoleophilia</taxon>
        <taxon>Solirubrobacterales</taxon>
        <taxon>Paraconexibacteraceae</taxon>
        <taxon>Paraconexibacter</taxon>
    </lineage>
</organism>
<dbReference type="Proteomes" id="UP001056035">
    <property type="component" value="Chromosome"/>
</dbReference>
<feature type="DNA-binding region" description="H-T-H motif" evidence="4">
    <location>
        <begin position="42"/>
        <end position="61"/>
    </location>
</feature>
<proteinExistence type="predicted"/>
<keyword evidence="1" id="KW-0805">Transcription regulation</keyword>
<feature type="domain" description="HTH tetR-type" evidence="5">
    <location>
        <begin position="19"/>
        <end position="79"/>
    </location>
</feature>
<dbReference type="RefSeq" id="WP_254573372.1">
    <property type="nucleotide sequence ID" value="NZ_CP098502.1"/>
</dbReference>
<dbReference type="PANTHER" id="PTHR30055">
    <property type="entry name" value="HTH-TYPE TRANSCRIPTIONAL REGULATOR RUTR"/>
    <property type="match status" value="1"/>
</dbReference>
<evidence type="ECO:0000256" key="2">
    <source>
        <dbReference type="ARBA" id="ARBA00023125"/>
    </source>
</evidence>
<reference evidence="6 7" key="1">
    <citation type="submission" date="2022-06" db="EMBL/GenBank/DDBJ databases">
        <title>Paraconexibacter antarcticus.</title>
        <authorList>
            <person name="Kim C.S."/>
        </authorList>
    </citation>
    <scope>NUCLEOTIDE SEQUENCE [LARGE SCALE GENOMIC DNA]</scope>
    <source>
        <strain evidence="6 7">02-257</strain>
    </source>
</reference>
<evidence type="ECO:0000256" key="3">
    <source>
        <dbReference type="ARBA" id="ARBA00023163"/>
    </source>
</evidence>